<sequence length="261" mass="30623">MEARISVITICFNNLEELKYTMQSVDRQQHLPYEHWVIDGSTNTEISSYLKEHPQPVYRKWLSERDHGISDAFNKGVLRAEGEIVNMLNSGDMYATDDVISTVIQTFGTNKEINWLHSKVETVRGGVTVILGKPFDRHKLYRGMRSVWHQSMFVRRPLHEKYGLYNMNIDIAMDYDFLCRIGNEPFLFLDKPMIRFAAGGISQSNYLRSLEQIRQVYTSYFGKDLRLDFWQLRLKLLNFLLKSPLGNALYRIKVLLRLENM</sequence>
<accession>A0A0C1LB10</accession>
<dbReference type="Gene3D" id="3.90.550.10">
    <property type="entry name" value="Spore Coat Polysaccharide Biosynthesis Protein SpsA, Chain A"/>
    <property type="match status" value="1"/>
</dbReference>
<dbReference type="GO" id="GO:0016758">
    <property type="term" value="F:hexosyltransferase activity"/>
    <property type="evidence" value="ECO:0007669"/>
    <property type="project" value="UniProtKB-ARBA"/>
</dbReference>
<dbReference type="OrthoDB" id="9788101at2"/>
<dbReference type="PANTHER" id="PTHR22916:SF3">
    <property type="entry name" value="UDP-GLCNAC:BETAGAL BETA-1,3-N-ACETYLGLUCOSAMINYLTRANSFERASE-LIKE PROTEIN 1"/>
    <property type="match status" value="1"/>
</dbReference>
<dbReference type="Proteomes" id="UP000031408">
    <property type="component" value="Unassembled WGS sequence"/>
</dbReference>
<name>A0A0C1LB10_9BACT</name>
<protein>
    <recommendedName>
        <fullName evidence="1">Glycosyltransferase 2-like domain-containing protein</fullName>
    </recommendedName>
</protein>
<gene>
    <name evidence="2" type="ORF">OI18_21180</name>
</gene>
<dbReference type="InterPro" id="IPR029044">
    <property type="entry name" value="Nucleotide-diphossugar_trans"/>
</dbReference>
<evidence type="ECO:0000313" key="2">
    <source>
        <dbReference type="EMBL" id="KIC92713.1"/>
    </source>
</evidence>
<dbReference type="PANTHER" id="PTHR22916">
    <property type="entry name" value="GLYCOSYLTRANSFERASE"/>
    <property type="match status" value="1"/>
</dbReference>
<evidence type="ECO:0000259" key="1">
    <source>
        <dbReference type="Pfam" id="PF00535"/>
    </source>
</evidence>
<reference evidence="2 3" key="1">
    <citation type="submission" date="2014-11" db="EMBL/GenBank/DDBJ databases">
        <title>Genome sequence of Flavihumibacter solisilvae 3-3.</title>
        <authorList>
            <person name="Zhou G."/>
            <person name="Li M."/>
            <person name="Wang G."/>
        </authorList>
    </citation>
    <scope>NUCLEOTIDE SEQUENCE [LARGE SCALE GENOMIC DNA]</scope>
    <source>
        <strain evidence="2 3">3-3</strain>
    </source>
</reference>
<dbReference type="SUPFAM" id="SSF53448">
    <property type="entry name" value="Nucleotide-diphospho-sugar transferases"/>
    <property type="match status" value="1"/>
</dbReference>
<proteinExistence type="predicted"/>
<feature type="domain" description="Glycosyltransferase 2-like" evidence="1">
    <location>
        <begin position="6"/>
        <end position="113"/>
    </location>
</feature>
<comment type="caution">
    <text evidence="2">The sequence shown here is derived from an EMBL/GenBank/DDBJ whole genome shotgun (WGS) entry which is preliminary data.</text>
</comment>
<dbReference type="Pfam" id="PF00535">
    <property type="entry name" value="Glycos_transf_2"/>
    <property type="match status" value="1"/>
</dbReference>
<dbReference type="InterPro" id="IPR001173">
    <property type="entry name" value="Glyco_trans_2-like"/>
</dbReference>
<keyword evidence="3" id="KW-1185">Reference proteome</keyword>
<evidence type="ECO:0000313" key="3">
    <source>
        <dbReference type="Proteomes" id="UP000031408"/>
    </source>
</evidence>
<dbReference type="RefSeq" id="WP_039143795.1">
    <property type="nucleotide sequence ID" value="NZ_JSVC01000029.1"/>
</dbReference>
<organism evidence="2 3">
    <name type="scientific">Flavihumibacter solisilvae</name>
    <dbReference type="NCBI Taxonomy" id="1349421"/>
    <lineage>
        <taxon>Bacteria</taxon>
        <taxon>Pseudomonadati</taxon>
        <taxon>Bacteroidota</taxon>
        <taxon>Chitinophagia</taxon>
        <taxon>Chitinophagales</taxon>
        <taxon>Chitinophagaceae</taxon>
        <taxon>Flavihumibacter</taxon>
    </lineage>
</organism>
<dbReference type="STRING" id="1349421.OI18_21180"/>
<dbReference type="EMBL" id="JSVC01000029">
    <property type="protein sequence ID" value="KIC92713.1"/>
    <property type="molecule type" value="Genomic_DNA"/>
</dbReference>
<dbReference type="AlphaFoldDB" id="A0A0C1LB10"/>